<accession>A0A1N7EXA1</accession>
<dbReference type="InterPro" id="IPR058474">
    <property type="entry name" value="DUF8160"/>
</dbReference>
<dbReference type="EMBL" id="FTNO01000007">
    <property type="protein sequence ID" value="SIR92706.1"/>
    <property type="molecule type" value="Genomic_DNA"/>
</dbReference>
<dbReference type="Pfam" id="PF26492">
    <property type="entry name" value="DUF8160"/>
    <property type="match status" value="1"/>
</dbReference>
<name>A0A1N7EXA1_9EURY</name>
<dbReference type="AlphaFoldDB" id="A0A1N7EXA1"/>
<evidence type="ECO:0000313" key="4">
    <source>
        <dbReference type="Proteomes" id="UP000186914"/>
    </source>
</evidence>
<protein>
    <recommendedName>
        <fullName evidence="2">DUF8160 domain-containing protein</fullName>
    </recommendedName>
</protein>
<keyword evidence="4" id="KW-1185">Reference proteome</keyword>
<dbReference type="OrthoDB" id="240542at2157"/>
<evidence type="ECO:0000256" key="1">
    <source>
        <dbReference type="SAM" id="MobiDB-lite"/>
    </source>
</evidence>
<evidence type="ECO:0000259" key="2">
    <source>
        <dbReference type="Pfam" id="PF26492"/>
    </source>
</evidence>
<dbReference type="RefSeq" id="WP_076432954.1">
    <property type="nucleotide sequence ID" value="NZ_FTNO01000007.1"/>
</dbReference>
<reference evidence="4" key="1">
    <citation type="submission" date="2017-01" db="EMBL/GenBank/DDBJ databases">
        <authorList>
            <person name="Varghese N."/>
            <person name="Submissions S."/>
        </authorList>
    </citation>
    <scope>NUCLEOTIDE SEQUENCE [LARGE SCALE GENOMIC DNA]</scope>
    <source>
        <strain evidence="4">CGMCC 1.7737</strain>
    </source>
</reference>
<feature type="domain" description="DUF8160" evidence="2">
    <location>
        <begin position="6"/>
        <end position="100"/>
    </location>
</feature>
<organism evidence="3 4">
    <name type="scientific">Haladaptatus litoreus</name>
    <dbReference type="NCBI Taxonomy" id="553468"/>
    <lineage>
        <taxon>Archaea</taxon>
        <taxon>Methanobacteriati</taxon>
        <taxon>Methanobacteriota</taxon>
        <taxon>Stenosarchaea group</taxon>
        <taxon>Halobacteria</taxon>
        <taxon>Halobacteriales</taxon>
        <taxon>Haladaptataceae</taxon>
        <taxon>Haladaptatus</taxon>
    </lineage>
</organism>
<gene>
    <name evidence="3" type="ORF">SAMN05421858_4599</name>
</gene>
<proteinExistence type="predicted"/>
<feature type="compositionally biased region" description="Basic and acidic residues" evidence="1">
    <location>
        <begin position="7"/>
        <end position="31"/>
    </location>
</feature>
<dbReference type="Proteomes" id="UP000186914">
    <property type="component" value="Unassembled WGS sequence"/>
</dbReference>
<feature type="region of interest" description="Disordered" evidence="1">
    <location>
        <begin position="1"/>
        <end position="52"/>
    </location>
</feature>
<sequence>MAQKRRNHEERKQSQQEKTDDTDEAHKKSETGETSETDETHKSEDEEPVDTYMYLPPAVKDELGYRYQEFKLELSREFDVQMDAVEKNAHFYPAVIKHGL</sequence>
<evidence type="ECO:0000313" key="3">
    <source>
        <dbReference type="EMBL" id="SIR92706.1"/>
    </source>
</evidence>